<accession>A0A7T1ANR1</accession>
<dbReference type="GO" id="GO:0009236">
    <property type="term" value="P:cobalamin biosynthetic process"/>
    <property type="evidence" value="ECO:0007669"/>
    <property type="project" value="InterPro"/>
</dbReference>
<dbReference type="Proteomes" id="UP000594463">
    <property type="component" value="Chromosome"/>
</dbReference>
<sequence>MMSAGRGYVQVYYGDGKGKTTAAIGLAVRATGQGLKVLFLQFFKKNITGELISLQYLPGITVYQFGSGKFIFNRHWQEEDHREFLMGWEMAKKTLKGENYDLLIMDEFLYAFTYQMLSWDDFFPELDTRNPKLEVVLTGRKAIPQLIEYADLITNMTLIKHPYQQGIPARKGIEY</sequence>
<dbReference type="RefSeq" id="WP_218111776.1">
    <property type="nucleotide sequence ID" value="NZ_CP065383.1"/>
</dbReference>
<evidence type="ECO:0000256" key="9">
    <source>
        <dbReference type="ARBA" id="ARBA00048692"/>
    </source>
</evidence>
<evidence type="ECO:0000256" key="3">
    <source>
        <dbReference type="ARBA" id="ARBA00012454"/>
    </source>
</evidence>
<comment type="similarity">
    <text evidence="2">Belongs to the Cob(I)alamin adenosyltransferase family.</text>
</comment>
<protein>
    <recommendedName>
        <fullName evidence="3">corrinoid adenosyltransferase</fullName>
        <ecNumber evidence="3">2.5.1.17</ecNumber>
    </recommendedName>
    <alternativeName>
        <fullName evidence="5">Cob(II)alamin adenosyltransferase</fullName>
    </alternativeName>
    <alternativeName>
        <fullName evidence="7">Cob(II)yrinic acid a,c-diamide adenosyltransferase</fullName>
    </alternativeName>
    <alternativeName>
        <fullName evidence="6">Cobinamide/cobalamin adenosyltransferase</fullName>
    </alternativeName>
</protein>
<evidence type="ECO:0000256" key="6">
    <source>
        <dbReference type="ARBA" id="ARBA00033334"/>
    </source>
</evidence>
<organism evidence="10 11">
    <name type="scientific">Atribacter laminatus</name>
    <dbReference type="NCBI Taxonomy" id="2847778"/>
    <lineage>
        <taxon>Bacteria</taxon>
        <taxon>Pseudomonadati</taxon>
        <taxon>Atribacterota</taxon>
        <taxon>Atribacteria</taxon>
        <taxon>Atribacterales</taxon>
        <taxon>Atribacteraceae</taxon>
        <taxon>Atribacter</taxon>
    </lineage>
</organism>
<dbReference type="PIRSF" id="PIRSF015617">
    <property type="entry name" value="Adensltrnsf_CobA"/>
    <property type="match status" value="1"/>
</dbReference>
<dbReference type="Pfam" id="PF02572">
    <property type="entry name" value="CobA_CobO_BtuR"/>
    <property type="match status" value="1"/>
</dbReference>
<comment type="catalytic activity">
    <reaction evidence="8">
        <text>2 cob(II)yrinate a,c diamide + reduced [electron-transfer flavoprotein] + 2 ATP = 2 adenosylcob(III)yrinate a,c-diamide + 2 triphosphate + oxidized [electron-transfer flavoprotein] + 3 H(+)</text>
        <dbReference type="Rhea" id="RHEA:11528"/>
        <dbReference type="Rhea" id="RHEA-COMP:10685"/>
        <dbReference type="Rhea" id="RHEA-COMP:10686"/>
        <dbReference type="ChEBI" id="CHEBI:15378"/>
        <dbReference type="ChEBI" id="CHEBI:18036"/>
        <dbReference type="ChEBI" id="CHEBI:30616"/>
        <dbReference type="ChEBI" id="CHEBI:57692"/>
        <dbReference type="ChEBI" id="CHEBI:58307"/>
        <dbReference type="ChEBI" id="CHEBI:58503"/>
        <dbReference type="ChEBI" id="CHEBI:58537"/>
        <dbReference type="EC" id="2.5.1.17"/>
    </reaction>
</comment>
<comment type="catalytic activity">
    <reaction evidence="9">
        <text>2 cob(II)alamin + reduced [electron-transfer flavoprotein] + 2 ATP = 2 adenosylcob(III)alamin + 2 triphosphate + oxidized [electron-transfer flavoprotein] + 3 H(+)</text>
        <dbReference type="Rhea" id="RHEA:28671"/>
        <dbReference type="Rhea" id="RHEA-COMP:10685"/>
        <dbReference type="Rhea" id="RHEA-COMP:10686"/>
        <dbReference type="ChEBI" id="CHEBI:15378"/>
        <dbReference type="ChEBI" id="CHEBI:16304"/>
        <dbReference type="ChEBI" id="CHEBI:18036"/>
        <dbReference type="ChEBI" id="CHEBI:18408"/>
        <dbReference type="ChEBI" id="CHEBI:30616"/>
        <dbReference type="ChEBI" id="CHEBI:57692"/>
        <dbReference type="ChEBI" id="CHEBI:58307"/>
        <dbReference type="EC" id="2.5.1.17"/>
    </reaction>
</comment>
<evidence type="ECO:0000313" key="11">
    <source>
        <dbReference type="Proteomes" id="UP000594463"/>
    </source>
</evidence>
<evidence type="ECO:0000256" key="8">
    <source>
        <dbReference type="ARBA" id="ARBA00048555"/>
    </source>
</evidence>
<dbReference type="InterPro" id="IPR027417">
    <property type="entry name" value="P-loop_NTPase"/>
</dbReference>
<comment type="function">
    <text evidence="4">Required for both de novo synthesis of the corrin ring for the assimilation of exogenous corrinoids. Participates in the adenosylation of a variety of incomplete and complete corrinoids.</text>
</comment>
<evidence type="ECO:0000256" key="2">
    <source>
        <dbReference type="ARBA" id="ARBA00007487"/>
    </source>
</evidence>
<evidence type="ECO:0000313" key="10">
    <source>
        <dbReference type="EMBL" id="QPM69299.1"/>
    </source>
</evidence>
<gene>
    <name evidence="10" type="primary">cobO</name>
    <name evidence="10" type="ORF">RT761_02529</name>
</gene>
<proteinExistence type="inferred from homology"/>
<dbReference type="Gene3D" id="3.40.50.300">
    <property type="entry name" value="P-loop containing nucleotide triphosphate hydrolases"/>
    <property type="match status" value="1"/>
</dbReference>
<dbReference type="EC" id="2.5.1.17" evidence="3"/>
<dbReference type="KEGG" id="alam:RT761_02529"/>
<dbReference type="GO" id="GO:0008817">
    <property type="term" value="F:corrinoid adenosyltransferase activity"/>
    <property type="evidence" value="ECO:0007669"/>
    <property type="project" value="UniProtKB-EC"/>
</dbReference>
<dbReference type="PANTHER" id="PTHR46638">
    <property type="entry name" value="CORRINOID ADENOSYLTRANSFERASE"/>
    <property type="match status" value="1"/>
</dbReference>
<name>A0A7T1ANR1_ATRLM</name>
<comment type="pathway">
    <text evidence="1">Cofactor biosynthesis; adenosylcobalamin biosynthesis; adenosylcobalamin from cob(II)yrinate a,c-diamide: step 2/7.</text>
</comment>
<dbReference type="InterPro" id="IPR003724">
    <property type="entry name" value="CblAdoTrfase_CobA"/>
</dbReference>
<dbReference type="AlphaFoldDB" id="A0A7T1ANR1"/>
<dbReference type="PANTHER" id="PTHR46638:SF1">
    <property type="entry name" value="CORRINOID ADENOSYLTRANSFERASE"/>
    <property type="match status" value="1"/>
</dbReference>
<evidence type="ECO:0000256" key="4">
    <source>
        <dbReference type="ARBA" id="ARBA00024929"/>
    </source>
</evidence>
<keyword evidence="11" id="KW-1185">Reference proteome</keyword>
<dbReference type="CDD" id="cd00561">
    <property type="entry name" value="CobA_ACA"/>
    <property type="match status" value="1"/>
</dbReference>
<dbReference type="EMBL" id="CP065383">
    <property type="protein sequence ID" value="QPM69299.1"/>
    <property type="molecule type" value="Genomic_DNA"/>
</dbReference>
<keyword evidence="10" id="KW-0808">Transferase</keyword>
<evidence type="ECO:0000256" key="7">
    <source>
        <dbReference type="ARBA" id="ARBA00033354"/>
    </source>
</evidence>
<dbReference type="GO" id="GO:0005524">
    <property type="term" value="F:ATP binding"/>
    <property type="evidence" value="ECO:0007669"/>
    <property type="project" value="InterPro"/>
</dbReference>
<reference evidence="10 11" key="1">
    <citation type="journal article" date="2021" name="Nat. Commun.">
        <title>Isolation of a member of the candidate phylum Atribacteria reveals a unique cell membrane structure.</title>
        <authorList>
            <person name="Taiki K."/>
            <person name="Nobu M.K."/>
            <person name="Kusada H."/>
            <person name="Meng X.-Y."/>
            <person name="Hosoki N."/>
            <person name="Uematsu K."/>
            <person name="Yoshioka H."/>
            <person name="Kamagata Y."/>
            <person name="Tamaki H."/>
        </authorList>
    </citation>
    <scope>NUCLEOTIDE SEQUENCE [LARGE SCALE GENOMIC DNA]</scope>
    <source>
        <strain evidence="10 11">RT761</strain>
    </source>
</reference>
<dbReference type="SUPFAM" id="SSF52540">
    <property type="entry name" value="P-loop containing nucleoside triphosphate hydrolases"/>
    <property type="match status" value="1"/>
</dbReference>
<evidence type="ECO:0000256" key="5">
    <source>
        <dbReference type="ARBA" id="ARBA00031529"/>
    </source>
</evidence>
<evidence type="ECO:0000256" key="1">
    <source>
        <dbReference type="ARBA" id="ARBA00005121"/>
    </source>
</evidence>